<evidence type="ECO:0000256" key="1">
    <source>
        <dbReference type="SAM" id="MobiDB-lite"/>
    </source>
</evidence>
<feature type="compositionally biased region" description="Polar residues" evidence="1">
    <location>
        <begin position="113"/>
        <end position="124"/>
    </location>
</feature>
<proteinExistence type="predicted"/>
<name>A0AAV7UC01_PLEWA</name>
<accession>A0AAV7UC01</accession>
<organism evidence="2 3">
    <name type="scientific">Pleurodeles waltl</name>
    <name type="common">Iberian ribbed newt</name>
    <dbReference type="NCBI Taxonomy" id="8319"/>
    <lineage>
        <taxon>Eukaryota</taxon>
        <taxon>Metazoa</taxon>
        <taxon>Chordata</taxon>
        <taxon>Craniata</taxon>
        <taxon>Vertebrata</taxon>
        <taxon>Euteleostomi</taxon>
        <taxon>Amphibia</taxon>
        <taxon>Batrachia</taxon>
        <taxon>Caudata</taxon>
        <taxon>Salamandroidea</taxon>
        <taxon>Salamandridae</taxon>
        <taxon>Pleurodelinae</taxon>
        <taxon>Pleurodeles</taxon>
    </lineage>
</organism>
<reference evidence="2" key="1">
    <citation type="journal article" date="2022" name="bioRxiv">
        <title>Sequencing and chromosome-scale assembly of the giantPleurodeles waltlgenome.</title>
        <authorList>
            <person name="Brown T."/>
            <person name="Elewa A."/>
            <person name="Iarovenko S."/>
            <person name="Subramanian E."/>
            <person name="Araus A.J."/>
            <person name="Petzold A."/>
            <person name="Susuki M."/>
            <person name="Suzuki K.-i.T."/>
            <person name="Hayashi T."/>
            <person name="Toyoda A."/>
            <person name="Oliveira C."/>
            <person name="Osipova E."/>
            <person name="Leigh N.D."/>
            <person name="Simon A."/>
            <person name="Yun M.H."/>
        </authorList>
    </citation>
    <scope>NUCLEOTIDE SEQUENCE</scope>
    <source>
        <strain evidence="2">20211129_DDA</strain>
        <tissue evidence="2">Liver</tissue>
    </source>
</reference>
<keyword evidence="3" id="KW-1185">Reference proteome</keyword>
<protein>
    <recommendedName>
        <fullName evidence="4">Secreted protein</fullName>
    </recommendedName>
</protein>
<comment type="caution">
    <text evidence="2">The sequence shown here is derived from an EMBL/GenBank/DDBJ whole genome shotgun (WGS) entry which is preliminary data.</text>
</comment>
<dbReference type="EMBL" id="JANPWB010000005">
    <property type="protein sequence ID" value="KAJ1186166.1"/>
    <property type="molecule type" value="Genomic_DNA"/>
</dbReference>
<evidence type="ECO:0000313" key="2">
    <source>
        <dbReference type="EMBL" id="KAJ1186166.1"/>
    </source>
</evidence>
<sequence>MSLLIGHFLLSQNFFASVFIFITGIVSPTSARGNAQTNSAGREGLRRNFRHPRAAAGGAFLLPAACQGSTMPPGRHKHGAPSLPGNQTAAAGPSSVTQDTPFHYGTHDEEGDSNGSERTNTCATADTGALLPESGVPRCVAS</sequence>
<evidence type="ECO:0000313" key="3">
    <source>
        <dbReference type="Proteomes" id="UP001066276"/>
    </source>
</evidence>
<feature type="compositionally biased region" description="Polar residues" evidence="1">
    <location>
        <begin position="84"/>
        <end position="100"/>
    </location>
</feature>
<feature type="region of interest" description="Disordered" evidence="1">
    <location>
        <begin position="66"/>
        <end position="142"/>
    </location>
</feature>
<evidence type="ECO:0008006" key="4">
    <source>
        <dbReference type="Google" id="ProtNLM"/>
    </source>
</evidence>
<dbReference type="AlphaFoldDB" id="A0AAV7UC01"/>
<dbReference type="Proteomes" id="UP001066276">
    <property type="component" value="Chromosome 3_1"/>
</dbReference>
<gene>
    <name evidence="2" type="ORF">NDU88_002949</name>
</gene>